<dbReference type="InterPro" id="IPR014847">
    <property type="entry name" value="FA"/>
</dbReference>
<evidence type="ECO:0000256" key="3">
    <source>
        <dbReference type="ARBA" id="ARBA00013064"/>
    </source>
</evidence>
<dbReference type="SUPFAM" id="SSF52799">
    <property type="entry name" value="(Phosphotyrosine protein) phosphatases II"/>
    <property type="match status" value="1"/>
</dbReference>
<dbReference type="InterPro" id="IPR029071">
    <property type="entry name" value="Ubiquitin-like_domsf"/>
</dbReference>
<dbReference type="GO" id="GO:0016020">
    <property type="term" value="C:membrane"/>
    <property type="evidence" value="ECO:0007669"/>
    <property type="project" value="UniProtKB-ARBA"/>
</dbReference>
<dbReference type="Gene3D" id="2.30.29.30">
    <property type="entry name" value="Pleckstrin-homology domain (PH domain)/Phosphotyrosine-binding domain (PTB)"/>
    <property type="match status" value="1"/>
</dbReference>
<dbReference type="CDD" id="cd06706">
    <property type="entry name" value="PDZ_PTPN3-4-like"/>
    <property type="match status" value="1"/>
</dbReference>
<evidence type="ECO:0000259" key="10">
    <source>
        <dbReference type="PROSITE" id="PS50056"/>
    </source>
</evidence>
<keyword evidence="6" id="KW-0904">Protein phosphatase</keyword>
<keyword evidence="13" id="KW-1185">Reference proteome</keyword>
<evidence type="ECO:0000256" key="4">
    <source>
        <dbReference type="ARBA" id="ARBA00022490"/>
    </source>
</evidence>
<name>A0AAF5DD56_STRER</name>
<dbReference type="InterPro" id="IPR029021">
    <property type="entry name" value="Prot-tyrosine_phosphatase-like"/>
</dbReference>
<evidence type="ECO:0000256" key="2">
    <source>
        <dbReference type="ARBA" id="ARBA00009649"/>
    </source>
</evidence>
<proteinExistence type="inferred from homology"/>
<dbReference type="PANTHER" id="PTHR45706:SF4">
    <property type="entry name" value="TYROSINE-PROTEIN PHOSPHATASE"/>
    <property type="match status" value="1"/>
</dbReference>
<dbReference type="EC" id="3.1.3.48" evidence="3"/>
<dbReference type="InterPro" id="IPR036034">
    <property type="entry name" value="PDZ_sf"/>
</dbReference>
<dbReference type="InterPro" id="IPR016130">
    <property type="entry name" value="Tyr_Pase_AS"/>
</dbReference>
<dbReference type="SUPFAM" id="SSF54236">
    <property type="entry name" value="Ubiquitin-like"/>
    <property type="match status" value="1"/>
</dbReference>
<dbReference type="Pfam" id="PF08736">
    <property type="entry name" value="FA"/>
    <property type="match status" value="1"/>
</dbReference>
<dbReference type="InterPro" id="IPR019748">
    <property type="entry name" value="FERM_central"/>
</dbReference>
<dbReference type="PRINTS" id="PR00935">
    <property type="entry name" value="BAND41"/>
</dbReference>
<dbReference type="SMART" id="SM00295">
    <property type="entry name" value="B41"/>
    <property type="match status" value="1"/>
</dbReference>
<dbReference type="PROSITE" id="PS00383">
    <property type="entry name" value="TYR_PHOSPHATASE_1"/>
    <property type="match status" value="1"/>
</dbReference>
<feature type="region of interest" description="Disordered" evidence="8">
    <location>
        <begin position="597"/>
        <end position="639"/>
    </location>
</feature>
<comment type="similarity">
    <text evidence="2">Belongs to the protein-tyrosine phosphatase family. Non-receptor class subfamily.</text>
</comment>
<dbReference type="PROSITE" id="PS00660">
    <property type="entry name" value="FERM_1"/>
    <property type="match status" value="1"/>
</dbReference>
<dbReference type="PRINTS" id="PR00700">
    <property type="entry name" value="PRTYPHPHTASE"/>
</dbReference>
<sequence length="1376" mass="156482">MRFGTGSYNVRHSEGLNPDTLQSSSNSKQTLNCTIYFLDDTERTFTIGRGAIGQEILDKVFEHLELVERDFFGLQFLSFLDSQAEHPRMRWLDPQKSIRKQMVCSPFNLYFRVKFYVSDPSKLAEEYTRYHFFLQVKRDLIEGRLICPESSAALLASYAIQSEVGDYNCNETDDNYINNFKIIPNQSLDLTKQIKELHKLHAGQTPAAAEYNFLDHAKRLDMYGVDLYEAHIDDGISILVGVNSYGICLFQNTQKINAYPWCSIMKLTFKKKIFNVVIRILNELNEEEDKVFCFHIITSQSCKLLWKSCIEHHTFFRLIAPPIPPPKSIFSLGSRYRYSGRTEFQTMEEMKRRARVERAFMRANSRNNFNRATITGIGTRNCGPSSQQNTLEKITERDLNKLGSAFDDADRGEYTLKSNNSIYNLKFYMFHQKTLPTEKYVYLPISPGTYCTLPRARLKNKNITPSSTLGISHSMIPQSKPPTYLRRNYIIHSECPPHSNKTSTADTKIKNHEPRFVKKNVHLINSSIHPIRYVPSKYLIDRFIIFNFLKYEEGLLKQSSIYGTTRVVSKPPKPYPYNIYRTMTTNTNRGIVRRRCESVAPSPSNTLDRKITNSKNHYNNPIGSQQIGNNSDTPTTKNQLYDDNKITLRQNMNQRYNKNAPDDSLRRLSQARETTFGVSGNDEDGMGYCTSNWTTPQHNENYDSGFSNSSNGYGYYQQPINTGNDASLPSTLNKSTTLSSSKSPIHNSSINTKNCQNNNITMYQNTNSSSGENNYKKPNISSNSSSTTSSTSSAYGTAGSYSSNNSHNNNPMYTTTNSSNSSVSNHTLTRNSNNTSRVTNSTNNPSNGSPYKNSPRISQQGGIVLNQMNGYSPRSSVASYSSYTSSNGLPSGNNQSYGGTSNGNSNNNISNGILTNNKTLSKNLSSSSPVRQISSLSQRRSPNIGIKPINCALVNNYFANPEENLVTIRMRPDLQGKFGFNVKGGADQDHPVIVSKVASGSSADKCYPRLNEGDQVIMINGEDVTHWTHDQVVRFIRSAKDTPTGELILNIKPNVYRYGEHEEPTSINIPEIKHVADNIPREDMLKQSLRILQENLRNGICVEQFETIYRINPEMKMYDSKLPENTSKNRYRDILPYDETRVRLQKNISGDYINASHISIEIPSSGIINRYIACQGPLPTTCGDFWQMIWEQSCSTIVMLTTTIENGRVKCHQYWPRLYDSQDYGRLIVTCIKERETPNCAYREISIKDIQTKEERRVSQMQYTSWPDHGVPEDSKHFLDFVDEVRKTRHGSVDPMVVHCSAGIGRTGVLILMETAACKIEANEPIYPIEIVRKMRDQRAMLIQTTKQYVFVCKSILNAYDHRMFIPISEFHKLSR</sequence>
<feature type="compositionally biased region" description="Polar residues" evidence="8">
    <location>
        <begin position="613"/>
        <end position="639"/>
    </location>
</feature>
<feature type="domain" description="PDZ" evidence="12">
    <location>
        <begin position="967"/>
        <end position="1039"/>
    </location>
</feature>
<dbReference type="Gene3D" id="2.30.42.10">
    <property type="match status" value="1"/>
</dbReference>
<evidence type="ECO:0000256" key="6">
    <source>
        <dbReference type="ARBA" id="ARBA00022912"/>
    </source>
</evidence>
<comment type="subcellular location">
    <subcellularLocation>
        <location evidence="1">Cytoplasm</location>
        <location evidence="1">Cytoskeleton</location>
    </subcellularLocation>
</comment>
<dbReference type="GO" id="GO:0004725">
    <property type="term" value="F:protein tyrosine phosphatase activity"/>
    <property type="evidence" value="ECO:0007669"/>
    <property type="project" value="UniProtKB-EC"/>
</dbReference>
<dbReference type="CDD" id="cd14473">
    <property type="entry name" value="FERM_B-lobe"/>
    <property type="match status" value="1"/>
</dbReference>
<dbReference type="Proteomes" id="UP000035681">
    <property type="component" value="Unplaced"/>
</dbReference>
<feature type="compositionally biased region" description="Low complexity" evidence="8">
    <location>
        <begin position="871"/>
        <end position="914"/>
    </location>
</feature>
<dbReference type="SUPFAM" id="SSF50729">
    <property type="entry name" value="PH domain-like"/>
    <property type="match status" value="1"/>
</dbReference>
<dbReference type="Gene3D" id="3.90.190.10">
    <property type="entry name" value="Protein tyrosine phosphatase superfamily"/>
    <property type="match status" value="1"/>
</dbReference>
<evidence type="ECO:0000313" key="13">
    <source>
        <dbReference type="Proteomes" id="UP000035681"/>
    </source>
</evidence>
<dbReference type="Pfam" id="PF00102">
    <property type="entry name" value="Y_phosphatase"/>
    <property type="match status" value="1"/>
</dbReference>
<dbReference type="PROSITE" id="PS50055">
    <property type="entry name" value="TYR_PHOSPHATASE_PTP"/>
    <property type="match status" value="1"/>
</dbReference>
<dbReference type="Gene3D" id="1.20.80.10">
    <property type="match status" value="1"/>
</dbReference>
<feature type="compositionally biased region" description="Polar residues" evidence="8">
    <location>
        <begin position="851"/>
        <end position="870"/>
    </location>
</feature>
<feature type="domain" description="FERM" evidence="11">
    <location>
        <begin position="31"/>
        <end position="320"/>
    </location>
</feature>
<dbReference type="InterPro" id="IPR035963">
    <property type="entry name" value="FERM_2"/>
</dbReference>
<dbReference type="SUPFAM" id="SSF47031">
    <property type="entry name" value="Second domain of FERM"/>
    <property type="match status" value="1"/>
</dbReference>
<dbReference type="FunFam" id="2.30.29.30:FF:000002">
    <property type="entry name" value="Band 4.1-like protein 5 isoform 1"/>
    <property type="match status" value="1"/>
</dbReference>
<evidence type="ECO:0000256" key="5">
    <source>
        <dbReference type="ARBA" id="ARBA00022801"/>
    </source>
</evidence>
<feature type="domain" description="Tyrosine specific protein phosphatases" evidence="10">
    <location>
        <begin position="1276"/>
        <end position="1350"/>
    </location>
</feature>
<evidence type="ECO:0000256" key="1">
    <source>
        <dbReference type="ARBA" id="ARBA00004245"/>
    </source>
</evidence>
<dbReference type="InterPro" id="IPR019747">
    <property type="entry name" value="FERM_CS"/>
</dbReference>
<accession>A0AAF5DD56</accession>
<keyword evidence="5" id="KW-0378">Hydrolase</keyword>
<dbReference type="PROSITE" id="PS50057">
    <property type="entry name" value="FERM_3"/>
    <property type="match status" value="1"/>
</dbReference>
<evidence type="ECO:0000259" key="9">
    <source>
        <dbReference type="PROSITE" id="PS50055"/>
    </source>
</evidence>
<dbReference type="CDD" id="cd14541">
    <property type="entry name" value="PTPc-N3_4"/>
    <property type="match status" value="1"/>
</dbReference>
<dbReference type="SMART" id="SM00404">
    <property type="entry name" value="PTPc_motif"/>
    <property type="match status" value="1"/>
</dbReference>
<dbReference type="FunFam" id="1.20.80.10:FF:000003">
    <property type="entry name" value="Tyrosine-protein phosphatase non-receptor type 4"/>
    <property type="match status" value="1"/>
</dbReference>
<dbReference type="PANTHER" id="PTHR45706">
    <property type="entry name" value="TYROSINE-PROTEIN PHOSPHATASE"/>
    <property type="match status" value="1"/>
</dbReference>
<dbReference type="Gene3D" id="3.10.20.90">
    <property type="entry name" value="Phosphatidylinositol 3-kinase Catalytic Subunit, Chain A, domain 1"/>
    <property type="match status" value="1"/>
</dbReference>
<feature type="compositionally biased region" description="Polar residues" evidence="8">
    <location>
        <begin position="752"/>
        <end position="773"/>
    </location>
</feature>
<dbReference type="Pfam" id="PF00373">
    <property type="entry name" value="FERM_M"/>
    <property type="match status" value="1"/>
</dbReference>
<dbReference type="SMART" id="SM01195">
    <property type="entry name" value="FA"/>
    <property type="match status" value="1"/>
</dbReference>
<reference evidence="14" key="1">
    <citation type="submission" date="2024-02" db="UniProtKB">
        <authorList>
            <consortium name="WormBaseParasite"/>
        </authorList>
    </citation>
    <scope>IDENTIFICATION</scope>
</reference>
<keyword evidence="7" id="KW-0206">Cytoskeleton</keyword>
<feature type="region of interest" description="Disordered" evidence="8">
    <location>
        <begin position="716"/>
        <end position="914"/>
    </location>
</feature>
<dbReference type="InterPro" id="IPR019749">
    <property type="entry name" value="Band_41_domain"/>
</dbReference>
<feature type="compositionally biased region" description="Low complexity" evidence="8">
    <location>
        <begin position="781"/>
        <end position="850"/>
    </location>
</feature>
<dbReference type="Pfam" id="PF09379">
    <property type="entry name" value="FERM_N"/>
    <property type="match status" value="1"/>
</dbReference>
<dbReference type="PROSITE" id="PS50056">
    <property type="entry name" value="TYR_PHOSPHATASE_2"/>
    <property type="match status" value="1"/>
</dbReference>
<dbReference type="InterPro" id="IPR014352">
    <property type="entry name" value="FERM/acyl-CoA-bd_prot_sf"/>
</dbReference>
<keyword evidence="4" id="KW-0963">Cytoplasm</keyword>
<dbReference type="SUPFAM" id="SSF50156">
    <property type="entry name" value="PDZ domain-like"/>
    <property type="match status" value="1"/>
</dbReference>
<dbReference type="InterPro" id="IPR000299">
    <property type="entry name" value="FERM_domain"/>
</dbReference>
<dbReference type="PROSITE" id="PS50106">
    <property type="entry name" value="PDZ"/>
    <property type="match status" value="1"/>
</dbReference>
<feature type="domain" description="Tyrosine-protein phosphatase" evidence="9">
    <location>
        <begin position="1101"/>
        <end position="1359"/>
    </location>
</feature>
<dbReference type="InterPro" id="IPR000387">
    <property type="entry name" value="Tyr_Pase_dom"/>
</dbReference>
<dbReference type="CDD" id="cd17100">
    <property type="entry name" value="FERM_F1_PTPN3_like"/>
    <property type="match status" value="1"/>
</dbReference>
<dbReference type="Pfam" id="PF00595">
    <property type="entry name" value="PDZ"/>
    <property type="match status" value="1"/>
</dbReference>
<dbReference type="InterPro" id="IPR011993">
    <property type="entry name" value="PH-like_dom_sf"/>
</dbReference>
<dbReference type="WBParaSite" id="TCONS_00009926.p1">
    <property type="protein sequence ID" value="TCONS_00009926.p1"/>
    <property type="gene ID" value="XLOC_007639"/>
</dbReference>
<feature type="compositionally biased region" description="Low complexity" evidence="8">
    <location>
        <begin position="727"/>
        <end position="751"/>
    </location>
</feature>
<dbReference type="InterPro" id="IPR018979">
    <property type="entry name" value="FERM_N"/>
</dbReference>
<dbReference type="InterPro" id="IPR018980">
    <property type="entry name" value="FERM_PH-like_C"/>
</dbReference>
<dbReference type="AlphaFoldDB" id="A0AAF5DD56"/>
<evidence type="ECO:0000313" key="14">
    <source>
        <dbReference type="WBParaSite" id="TCONS_00009926.p1"/>
    </source>
</evidence>
<organism evidence="13 14">
    <name type="scientific">Strongyloides stercoralis</name>
    <name type="common">Threadworm</name>
    <dbReference type="NCBI Taxonomy" id="6248"/>
    <lineage>
        <taxon>Eukaryota</taxon>
        <taxon>Metazoa</taxon>
        <taxon>Ecdysozoa</taxon>
        <taxon>Nematoda</taxon>
        <taxon>Chromadorea</taxon>
        <taxon>Rhabditida</taxon>
        <taxon>Tylenchina</taxon>
        <taxon>Panagrolaimomorpha</taxon>
        <taxon>Strongyloidoidea</taxon>
        <taxon>Strongyloididae</taxon>
        <taxon>Strongyloides</taxon>
    </lineage>
</organism>
<dbReference type="SMART" id="SM00228">
    <property type="entry name" value="PDZ"/>
    <property type="match status" value="1"/>
</dbReference>
<dbReference type="InterPro" id="IPR000242">
    <property type="entry name" value="PTP_cat"/>
</dbReference>
<dbReference type="InterPro" id="IPR003595">
    <property type="entry name" value="Tyr_Pase_cat"/>
</dbReference>
<evidence type="ECO:0000256" key="8">
    <source>
        <dbReference type="SAM" id="MobiDB-lite"/>
    </source>
</evidence>
<evidence type="ECO:0000259" key="12">
    <source>
        <dbReference type="PROSITE" id="PS50106"/>
    </source>
</evidence>
<dbReference type="SMART" id="SM01196">
    <property type="entry name" value="FERM_C"/>
    <property type="match status" value="1"/>
</dbReference>
<evidence type="ECO:0000256" key="7">
    <source>
        <dbReference type="ARBA" id="ARBA00023212"/>
    </source>
</evidence>
<dbReference type="GO" id="GO:0005856">
    <property type="term" value="C:cytoskeleton"/>
    <property type="evidence" value="ECO:0007669"/>
    <property type="project" value="UniProtKB-SubCell"/>
</dbReference>
<protein>
    <recommendedName>
        <fullName evidence="3">protein-tyrosine-phosphatase</fullName>
        <ecNumber evidence="3">3.1.3.48</ecNumber>
    </recommendedName>
</protein>
<dbReference type="InterPro" id="IPR001478">
    <property type="entry name" value="PDZ"/>
</dbReference>
<dbReference type="Pfam" id="PF09380">
    <property type="entry name" value="FERM_C"/>
    <property type="match status" value="1"/>
</dbReference>
<evidence type="ECO:0000259" key="11">
    <source>
        <dbReference type="PROSITE" id="PS50057"/>
    </source>
</evidence>
<dbReference type="SMART" id="SM00194">
    <property type="entry name" value="PTPc"/>
    <property type="match status" value="1"/>
</dbReference>